<reference evidence="7" key="1">
    <citation type="journal article" date="2014" name="Int. J. Syst. Evol. Microbiol.">
        <title>Complete genome sequence of Corynebacterium casei LMG S-19264T (=DSM 44701T), isolated from a smear-ripened cheese.</title>
        <authorList>
            <consortium name="US DOE Joint Genome Institute (JGI-PGF)"/>
            <person name="Walter F."/>
            <person name="Albersmeier A."/>
            <person name="Kalinowski J."/>
            <person name="Ruckert C."/>
        </authorList>
    </citation>
    <scope>NUCLEOTIDE SEQUENCE</scope>
    <source>
        <strain evidence="7">CGMCC 1.12160</strain>
    </source>
</reference>
<dbReference type="Pfam" id="PF13579">
    <property type="entry name" value="Glyco_trans_4_4"/>
    <property type="match status" value="1"/>
</dbReference>
<evidence type="ECO:0000256" key="4">
    <source>
        <dbReference type="SAM" id="MobiDB-lite"/>
    </source>
</evidence>
<dbReference type="PANTHER" id="PTHR45947:SF3">
    <property type="entry name" value="SULFOQUINOVOSYL TRANSFERASE SQD2"/>
    <property type="match status" value="1"/>
</dbReference>
<keyword evidence="8" id="KW-1185">Reference proteome</keyword>
<evidence type="ECO:0000256" key="2">
    <source>
        <dbReference type="ARBA" id="ARBA00022676"/>
    </source>
</evidence>
<dbReference type="InterPro" id="IPR028098">
    <property type="entry name" value="Glyco_trans_4-like_N"/>
</dbReference>
<comment type="caution">
    <text evidence="7">The sequence shown here is derived from an EMBL/GenBank/DDBJ whole genome shotgun (WGS) entry which is preliminary data.</text>
</comment>
<dbReference type="AlphaFoldDB" id="A0A917BNG8"/>
<proteinExistence type="predicted"/>
<dbReference type="RefSeq" id="WP_188430512.1">
    <property type="nucleotide sequence ID" value="NZ_BAABKH010000003.1"/>
</dbReference>
<evidence type="ECO:0000259" key="6">
    <source>
        <dbReference type="Pfam" id="PF13579"/>
    </source>
</evidence>
<dbReference type="InterPro" id="IPR001296">
    <property type="entry name" value="Glyco_trans_1"/>
</dbReference>
<dbReference type="Gene3D" id="3.40.50.2000">
    <property type="entry name" value="Glycogen Phosphorylase B"/>
    <property type="match status" value="2"/>
</dbReference>
<evidence type="ECO:0000259" key="5">
    <source>
        <dbReference type="Pfam" id="PF00534"/>
    </source>
</evidence>
<feature type="domain" description="Glycosyltransferase subfamily 4-like N-terminal" evidence="6">
    <location>
        <begin position="383"/>
        <end position="561"/>
    </location>
</feature>
<evidence type="ECO:0000256" key="1">
    <source>
        <dbReference type="ARBA" id="ARBA00021292"/>
    </source>
</evidence>
<dbReference type="EMBL" id="BMEM01000003">
    <property type="protein sequence ID" value="GGF52854.1"/>
    <property type="molecule type" value="Genomic_DNA"/>
</dbReference>
<feature type="domain" description="Glycosyl transferase family 1" evidence="5">
    <location>
        <begin position="585"/>
        <end position="748"/>
    </location>
</feature>
<accession>A0A917BNG8</accession>
<dbReference type="Proteomes" id="UP000605670">
    <property type="component" value="Unassembled WGS sequence"/>
</dbReference>
<sequence>MASERYVAVGARVDDPAVPALLGLAVRYGVPVRAAALRPPADEVVQWHRLTAPVTTSSVVGGLVQSLARRVLRGTSAELGDALEGSTWLEDALAQPAPDGAGPTCLVATDDDAAQALARWRARRGATVPVLTWDKAAERIAEDVATRRVQGEPSAPAPRTVRAPTSPGAMHRVVVAVGDAAGSAPRWLPSGTAPALRARVEVLAPGAPVPDDAEVLVLDGLGPVVAQLPGLPERVRVVHLPRPQDRSSPWRHLLDRPGLVVGPAAAPSPEELAALVLGEEAATLVRLGRERRDEEALRLVGELLDAPDPVLLREMAYLTRVTGSLSLERRVLEARGLPTDRVDDRLRETDPGWLPALPSTPVDPVPGRVLHLLKTTLPQRQAGYSVRGHHTLRALVEAGVDVVALAVPERADEPADEPVPGVLEEVVVDGVRHLLPPPVVAATGTAYLEAAAAAVLDLVARERPAVLHVHSGHRGYDLGVVGAAVAAATGLPWVYEVRGLFESTWTQDQVRAERGETFERRMAREADLATRADATVTLAGTMRDDLVGRGVPAGRVHVVPNAVDPDRLAPVPRDDALARRHDAVGRFTFGYVSNLDHAREQVEDLVRAAVLLQARGRPTLCLVVGTGTGEADLRALTTELGADGVVTFTGRVPHEEVAASYALLDVLVVPRSDERAARLVTPLKPFEAMAMGLPVVVSAQPALLEVIGDGERGWSYPAGDAAALADLLERLAEDPDGRATVAARAREWVVRERTWARNAARYTELYRSLTTPGAGVA</sequence>
<name>A0A917BNG8_9MICO</name>
<protein>
    <recommendedName>
        <fullName evidence="1">D-inositol 3-phosphate glycosyltransferase</fullName>
    </recommendedName>
</protein>
<dbReference type="PANTHER" id="PTHR45947">
    <property type="entry name" value="SULFOQUINOVOSYL TRANSFERASE SQD2"/>
    <property type="match status" value="1"/>
</dbReference>
<keyword evidence="2" id="KW-0328">Glycosyltransferase</keyword>
<feature type="region of interest" description="Disordered" evidence="4">
    <location>
        <begin position="146"/>
        <end position="165"/>
    </location>
</feature>
<organism evidence="7 8">
    <name type="scientific">Ornithinimicrobium tianjinense</name>
    <dbReference type="NCBI Taxonomy" id="1195761"/>
    <lineage>
        <taxon>Bacteria</taxon>
        <taxon>Bacillati</taxon>
        <taxon>Actinomycetota</taxon>
        <taxon>Actinomycetes</taxon>
        <taxon>Micrococcales</taxon>
        <taxon>Ornithinimicrobiaceae</taxon>
        <taxon>Ornithinimicrobium</taxon>
    </lineage>
</organism>
<gene>
    <name evidence="7" type="ORF">GCM10011366_20830</name>
</gene>
<dbReference type="Pfam" id="PF00534">
    <property type="entry name" value="Glycos_transf_1"/>
    <property type="match status" value="1"/>
</dbReference>
<dbReference type="InterPro" id="IPR050194">
    <property type="entry name" value="Glycosyltransferase_grp1"/>
</dbReference>
<dbReference type="SUPFAM" id="SSF53756">
    <property type="entry name" value="UDP-Glycosyltransferase/glycogen phosphorylase"/>
    <property type="match status" value="1"/>
</dbReference>
<reference evidence="7" key="2">
    <citation type="submission" date="2020-09" db="EMBL/GenBank/DDBJ databases">
        <authorList>
            <person name="Sun Q."/>
            <person name="Zhou Y."/>
        </authorList>
    </citation>
    <scope>NUCLEOTIDE SEQUENCE</scope>
    <source>
        <strain evidence="7">CGMCC 1.12160</strain>
    </source>
</reference>
<keyword evidence="3" id="KW-0808">Transferase</keyword>
<evidence type="ECO:0000256" key="3">
    <source>
        <dbReference type="ARBA" id="ARBA00022679"/>
    </source>
</evidence>
<dbReference type="GO" id="GO:0016757">
    <property type="term" value="F:glycosyltransferase activity"/>
    <property type="evidence" value="ECO:0007669"/>
    <property type="project" value="UniProtKB-KW"/>
</dbReference>
<evidence type="ECO:0000313" key="8">
    <source>
        <dbReference type="Proteomes" id="UP000605670"/>
    </source>
</evidence>
<evidence type="ECO:0000313" key="7">
    <source>
        <dbReference type="EMBL" id="GGF52854.1"/>
    </source>
</evidence>
<dbReference type="GO" id="GO:1901137">
    <property type="term" value="P:carbohydrate derivative biosynthetic process"/>
    <property type="evidence" value="ECO:0007669"/>
    <property type="project" value="UniProtKB-ARBA"/>
</dbReference>